<dbReference type="PROSITE" id="PS51257">
    <property type="entry name" value="PROKAR_LIPOPROTEIN"/>
    <property type="match status" value="1"/>
</dbReference>
<dbReference type="OrthoDB" id="6047015at2"/>
<accession>A0A1T5JB91</accession>
<dbReference type="Proteomes" id="UP000190341">
    <property type="component" value="Unassembled WGS sequence"/>
</dbReference>
<evidence type="ECO:0000256" key="1">
    <source>
        <dbReference type="SAM" id="SignalP"/>
    </source>
</evidence>
<evidence type="ECO:0000313" key="2">
    <source>
        <dbReference type="EMBL" id="SKC48649.1"/>
    </source>
</evidence>
<organism evidence="2 3">
    <name type="scientific">Pseudoxanthomonas indica</name>
    <dbReference type="NCBI Taxonomy" id="428993"/>
    <lineage>
        <taxon>Bacteria</taxon>
        <taxon>Pseudomonadati</taxon>
        <taxon>Pseudomonadota</taxon>
        <taxon>Gammaproteobacteria</taxon>
        <taxon>Lysobacterales</taxon>
        <taxon>Lysobacteraceae</taxon>
        <taxon>Pseudoxanthomonas</taxon>
    </lineage>
</organism>
<dbReference type="EMBL" id="FUZV01000001">
    <property type="protein sequence ID" value="SKC48649.1"/>
    <property type="molecule type" value="Genomic_DNA"/>
</dbReference>
<dbReference type="InterPro" id="IPR045500">
    <property type="entry name" value="DUF6491"/>
</dbReference>
<name>A0A1T5JB91_9GAMM</name>
<keyword evidence="1" id="KW-0732">Signal</keyword>
<keyword evidence="3" id="KW-1185">Reference proteome</keyword>
<feature type="chain" id="PRO_5013137836" description="Lipoprotein" evidence="1">
    <location>
        <begin position="21"/>
        <end position="155"/>
    </location>
</feature>
<proteinExistence type="predicted"/>
<evidence type="ECO:0008006" key="4">
    <source>
        <dbReference type="Google" id="ProtNLM"/>
    </source>
</evidence>
<protein>
    <recommendedName>
        <fullName evidence="4">Lipoprotein</fullName>
    </recommendedName>
</protein>
<sequence>MKAFFQLCALAGVALLAACASSPKLSDAQKLALYQANAGAPVKDFTYLGNLTGWQPIGDSALAVWTKPKEAYLLDLGGPCRDLDYAPAINITNMMGRVSTLDRVRVLGGSGGVGRVSCRIVSIRPLDVSKLKAAEAELRKADVEARQEESAAPAN</sequence>
<gene>
    <name evidence="2" type="ORF">SAMN06296058_0669</name>
</gene>
<feature type="signal peptide" evidence="1">
    <location>
        <begin position="1"/>
        <end position="20"/>
    </location>
</feature>
<evidence type="ECO:0000313" key="3">
    <source>
        <dbReference type="Proteomes" id="UP000190341"/>
    </source>
</evidence>
<dbReference type="AlphaFoldDB" id="A0A1T5JB91"/>
<reference evidence="2 3" key="1">
    <citation type="submission" date="2017-02" db="EMBL/GenBank/DDBJ databases">
        <authorList>
            <person name="Peterson S.W."/>
        </authorList>
    </citation>
    <scope>NUCLEOTIDE SEQUENCE [LARGE SCALE GENOMIC DNA]</scope>
    <source>
        <strain evidence="2 3">P15</strain>
    </source>
</reference>
<dbReference type="Pfam" id="PF20101">
    <property type="entry name" value="DUF6491"/>
    <property type="match status" value="1"/>
</dbReference>
<dbReference type="RefSeq" id="WP_079723048.1">
    <property type="nucleotide sequence ID" value="NZ_BMCL01000003.1"/>
</dbReference>